<protein>
    <submittedName>
        <fullName evidence="5">LAM_G_DOMAIN domain-containing protein</fullName>
    </submittedName>
</protein>
<dbReference type="AlphaFoldDB" id="A0A0N5AVJ3"/>
<reference evidence="5" key="1">
    <citation type="submission" date="2017-02" db="UniProtKB">
        <authorList>
            <consortium name="WormBaseParasite"/>
        </authorList>
    </citation>
    <scope>IDENTIFICATION</scope>
</reference>
<dbReference type="InterPro" id="IPR013320">
    <property type="entry name" value="ConA-like_dom_sf"/>
</dbReference>
<evidence type="ECO:0000256" key="2">
    <source>
        <dbReference type="SAM" id="Phobius"/>
    </source>
</evidence>
<accession>A0A0N5AVJ3</accession>
<organism evidence="4 5">
    <name type="scientific">Syphacia muris</name>
    <dbReference type="NCBI Taxonomy" id="451379"/>
    <lineage>
        <taxon>Eukaryota</taxon>
        <taxon>Metazoa</taxon>
        <taxon>Ecdysozoa</taxon>
        <taxon>Nematoda</taxon>
        <taxon>Chromadorea</taxon>
        <taxon>Rhabditida</taxon>
        <taxon>Spirurina</taxon>
        <taxon>Oxyuridomorpha</taxon>
        <taxon>Oxyuroidea</taxon>
        <taxon>Oxyuridae</taxon>
        <taxon>Syphacia</taxon>
    </lineage>
</organism>
<keyword evidence="2" id="KW-0472">Membrane</keyword>
<dbReference type="Proteomes" id="UP000046393">
    <property type="component" value="Unplaced"/>
</dbReference>
<evidence type="ECO:0000256" key="1">
    <source>
        <dbReference type="PROSITE-ProRule" id="PRU00122"/>
    </source>
</evidence>
<evidence type="ECO:0000313" key="4">
    <source>
        <dbReference type="Proteomes" id="UP000046393"/>
    </source>
</evidence>
<keyword evidence="4" id="KW-1185">Reference proteome</keyword>
<dbReference type="InterPro" id="IPR001791">
    <property type="entry name" value="Laminin_G"/>
</dbReference>
<dbReference type="SUPFAM" id="SSF49899">
    <property type="entry name" value="Concanavalin A-like lectins/glucanases"/>
    <property type="match status" value="1"/>
</dbReference>
<keyword evidence="2" id="KW-1133">Transmembrane helix</keyword>
<feature type="transmembrane region" description="Helical" evidence="2">
    <location>
        <begin position="168"/>
        <end position="194"/>
    </location>
</feature>
<proteinExistence type="predicted"/>
<evidence type="ECO:0000313" key="5">
    <source>
        <dbReference type="WBParaSite" id="SMUV_0000891401-mRNA-1"/>
    </source>
</evidence>
<feature type="transmembrane region" description="Helical" evidence="2">
    <location>
        <begin position="464"/>
        <end position="483"/>
    </location>
</feature>
<evidence type="ECO:0000259" key="3">
    <source>
        <dbReference type="PROSITE" id="PS50025"/>
    </source>
</evidence>
<feature type="domain" description="Laminin G" evidence="3">
    <location>
        <begin position="280"/>
        <end position="437"/>
    </location>
</feature>
<comment type="caution">
    <text evidence="1">Lacks conserved residue(s) required for the propagation of feature annotation.</text>
</comment>
<dbReference type="Gene3D" id="2.60.120.200">
    <property type="match status" value="1"/>
</dbReference>
<sequence length="559" mass="63265">MAVLLPQTHCSSSIISDFTLRHINSSVVFAPIQWLPSKERSKVISLTYSVLTNSSFGNILRLSIEYADLKEHLLEVNVYMEQNFEERLVKLHAPDFKPYHDVTLEVFHGIEQTRMFTGIITINVDKKLLNYSYVMKMGFSKEILLRETAPKTLYNDNRTLNIRIRLGTFGLLIILQAIFLDSLVIEVMLMLTLLKCAVARALLVTDEQSSIVGCVGIGALHLSEIVVRPTTLQTVNGISRGCFFNLLNRYCRLLSWSHQQSVIDNLSNGTDHNFTCHGAILSLHLDKEDYIAYDLDGLMSPKTIKFSFLTTSTTGLVMSIDTIGNEAKLQLVLNDSAIYLVFGTQKQFITKLKLDGKKFIPVVVRLSESYVSVDGTKSLIGFRRKLGHRKIIYFGGDKSNPGISGCITSILVDFYDVIKAYERGLSRTFTNRKLYMCPSDKLDSTDFHLFKKQNEETEYRQARITGLLIIVILILVIVLINVITPEILKRCSRQRSSGATNCVDADYELPEETRNGDFTKQHEVIHRSLRKQNVKFFMLEELGIFDSEIALTSNVTGNP</sequence>
<dbReference type="WBParaSite" id="SMUV_0000891401-mRNA-1">
    <property type="protein sequence ID" value="SMUV_0000891401-mRNA-1"/>
    <property type="gene ID" value="SMUV_0000891401"/>
</dbReference>
<name>A0A0N5AVJ3_9BILA</name>
<keyword evidence="2" id="KW-0812">Transmembrane</keyword>
<dbReference type="PROSITE" id="PS50025">
    <property type="entry name" value="LAM_G_DOMAIN"/>
    <property type="match status" value="1"/>
</dbReference>